<dbReference type="PANTHER" id="PTHR47765">
    <property type="entry name" value="3'-5' EXONUCLEASE DOMAIN-CONTAINING PROTEIN"/>
    <property type="match status" value="1"/>
</dbReference>
<keyword evidence="3" id="KW-0269">Exonuclease</keyword>
<feature type="domain" description="3'-5' exonuclease" evidence="5">
    <location>
        <begin position="435"/>
        <end position="627"/>
    </location>
</feature>
<feature type="region of interest" description="Disordered" evidence="4">
    <location>
        <begin position="646"/>
        <end position="724"/>
    </location>
</feature>
<dbReference type="InterPro" id="IPR052408">
    <property type="entry name" value="Exonuclease_MUT-7-like"/>
</dbReference>
<proteinExistence type="predicted"/>
<name>A0ABM1YSK3_AEDAL</name>
<dbReference type="RefSeq" id="XP_062699607.1">
    <property type="nucleotide sequence ID" value="XM_062843623.1"/>
</dbReference>
<reference evidence="7" key="1">
    <citation type="journal article" date="2015" name="Proc. Natl. Acad. Sci. U.S.A.">
        <title>Genome sequence of the Asian Tiger mosquito, Aedes albopictus, reveals insights into its biology, genetics, and evolution.</title>
        <authorList>
            <person name="Chen X.G."/>
            <person name="Jiang X."/>
            <person name="Gu J."/>
            <person name="Xu M."/>
            <person name="Wu Y."/>
            <person name="Deng Y."/>
            <person name="Zhang C."/>
            <person name="Bonizzoni M."/>
            <person name="Dermauw W."/>
            <person name="Vontas J."/>
            <person name="Armbruster P."/>
            <person name="Huang X."/>
            <person name="Yang Y."/>
            <person name="Zhang H."/>
            <person name="He W."/>
            <person name="Peng H."/>
            <person name="Liu Y."/>
            <person name="Wu K."/>
            <person name="Chen J."/>
            <person name="Lirakis M."/>
            <person name="Topalis P."/>
            <person name="Van Leeuwen T."/>
            <person name="Hall A.B."/>
            <person name="Jiang X."/>
            <person name="Thorpe C."/>
            <person name="Mueller R.L."/>
            <person name="Sun C."/>
            <person name="Waterhouse R.M."/>
            <person name="Yan G."/>
            <person name="Tu Z.J."/>
            <person name="Fang X."/>
            <person name="James A.A."/>
        </authorList>
    </citation>
    <scope>NUCLEOTIDE SEQUENCE [LARGE SCALE GENOMIC DNA]</scope>
    <source>
        <strain evidence="7">Foshan</strain>
    </source>
</reference>
<dbReference type="Gene3D" id="3.30.420.10">
    <property type="entry name" value="Ribonuclease H-like superfamily/Ribonuclease H"/>
    <property type="match status" value="1"/>
</dbReference>
<dbReference type="InterPro" id="IPR037432">
    <property type="entry name" value="Mut-7_DEDDy_dom"/>
</dbReference>
<dbReference type="Proteomes" id="UP000069940">
    <property type="component" value="Unassembled WGS sequence"/>
</dbReference>
<dbReference type="Pfam" id="PF01612">
    <property type="entry name" value="DNA_pol_A_exo1"/>
    <property type="match status" value="1"/>
</dbReference>
<evidence type="ECO:0000313" key="6">
    <source>
        <dbReference type="EnsemblMetazoa" id="AALFPA23_011788.P16753"/>
    </source>
</evidence>
<reference evidence="6" key="2">
    <citation type="submission" date="2025-05" db="UniProtKB">
        <authorList>
            <consortium name="EnsemblMetazoa"/>
        </authorList>
    </citation>
    <scope>IDENTIFICATION</scope>
    <source>
        <strain evidence="6">Foshan</strain>
    </source>
</reference>
<evidence type="ECO:0000313" key="7">
    <source>
        <dbReference type="Proteomes" id="UP000069940"/>
    </source>
</evidence>
<dbReference type="SUPFAM" id="SSF53098">
    <property type="entry name" value="Ribonuclease H-like"/>
    <property type="match status" value="1"/>
</dbReference>
<dbReference type="Pfam" id="PF01927">
    <property type="entry name" value="Mut7-C"/>
    <property type="match status" value="2"/>
</dbReference>
<dbReference type="PANTHER" id="PTHR47765:SF2">
    <property type="entry name" value="EXONUCLEASE MUT-7 HOMOLOG"/>
    <property type="match status" value="1"/>
</dbReference>
<protein>
    <recommendedName>
        <fullName evidence="5">3'-5' exonuclease domain-containing protein</fullName>
    </recommendedName>
</protein>
<dbReference type="InterPro" id="IPR036397">
    <property type="entry name" value="RNaseH_sf"/>
</dbReference>
<dbReference type="InterPro" id="IPR002782">
    <property type="entry name" value="Mut7-C_RNAse_dom"/>
</dbReference>
<evidence type="ECO:0000256" key="1">
    <source>
        <dbReference type="ARBA" id="ARBA00022722"/>
    </source>
</evidence>
<feature type="compositionally biased region" description="Basic residues" evidence="4">
    <location>
        <begin position="699"/>
        <end position="708"/>
    </location>
</feature>
<dbReference type="CDD" id="cd06146">
    <property type="entry name" value="mut-7_like_exo"/>
    <property type="match status" value="1"/>
</dbReference>
<accession>A0ABM1YSK3</accession>
<dbReference type="InterPro" id="IPR002562">
    <property type="entry name" value="3'-5'_exonuclease_dom"/>
</dbReference>
<keyword evidence="7" id="KW-1185">Reference proteome</keyword>
<evidence type="ECO:0000256" key="4">
    <source>
        <dbReference type="SAM" id="MobiDB-lite"/>
    </source>
</evidence>
<organism evidence="6 7">
    <name type="scientific">Aedes albopictus</name>
    <name type="common">Asian tiger mosquito</name>
    <name type="synonym">Stegomyia albopicta</name>
    <dbReference type="NCBI Taxonomy" id="7160"/>
    <lineage>
        <taxon>Eukaryota</taxon>
        <taxon>Metazoa</taxon>
        <taxon>Ecdysozoa</taxon>
        <taxon>Arthropoda</taxon>
        <taxon>Hexapoda</taxon>
        <taxon>Insecta</taxon>
        <taxon>Pterygota</taxon>
        <taxon>Neoptera</taxon>
        <taxon>Endopterygota</taxon>
        <taxon>Diptera</taxon>
        <taxon>Nematocera</taxon>
        <taxon>Culicoidea</taxon>
        <taxon>Culicidae</taxon>
        <taxon>Culicinae</taxon>
        <taxon>Aedini</taxon>
        <taxon>Aedes</taxon>
        <taxon>Stegomyia</taxon>
    </lineage>
</organism>
<feature type="compositionally biased region" description="Polar residues" evidence="4">
    <location>
        <begin position="649"/>
        <end position="662"/>
    </location>
</feature>
<dbReference type="EnsemblMetazoa" id="AALFPA23_011788.R16753">
    <property type="protein sequence ID" value="AALFPA23_011788.P16753"/>
    <property type="gene ID" value="AALFPA23_011788"/>
</dbReference>
<sequence length="948" mass="109584">MSESSVPPSQQNQALGFAPAGYDSDNSEDEMLMVMPDTSTSSGESGRCFDDERIKIVPHIGWRAGIGDRDFDIELDDNIATWFEGFRDNFKTFKKGPVISQRLQMFYMNTRNPYEWSLKLFANCPDHNSPKSNSLAYTVLEEMRNFKKHYNLGTDQLVDDNLRMVAFNFVAKQGHCLLFRMVVDTFEFLQCRELFVPKLREMIARKQYKEAGQIAIDLELFDEFDEHDFVMPLFMQDKISIAEDYLNKAERLQRPVVQLLDSFFDKRQSVESHCSRYITEHEVSDVYYSKLHQKPLSKLVQRLAKNYNVPKQFTPNVNKMKNFGALQFLVHKRYTEKSLNKDSWDEMVRDTVSETDRELQLELVCLCSNFNDQQEAAKWASHYKLKRTDLPLLVQDYILEQEGNQQLPRQDIDDEQWDAPESEPAHTLRLDESHVHLVDTKDKFLAMLSDLSRQSVVAFDSEWKPTFGGANEVSLIQLATWDDVYMIDVLVSQLEPSDWAALAKNVFNRDDILKLSFAPSTDISMFQKALPSFNVIYSSQNTSAILDLQLLWRHVERFDSFRFPYHEESVNQNLANLVRLCLGKKLDKSNQFSNWAKRPLRKEQLRYAALDAFCLLEIYEAIERQLTHIQLDPNEILNALLNDVRPNNDGGSTRRTGWSQDGSSSSSRRNHRDRHKKRLAHSSGDANSGNSSRNYQNHHLSHQNRPKAKGVGSREQQPFPGPNTKSVLVSEVRFVCDRMLEGLAKMLRRFGIDTVAIRNEKGDRCVFVAHQEGRYVLTRGANFHKYCEYLPPGNCYNVSNDRVEDQLLEVLRYYKIVVRQENIFSRCQLCNCGRFLSATPEDVYRLKTGTPMPANYMDMHRKDPLPSDDRRMKLDRSWILDSLGERHHKAGRTDAGVPIDIGYVSDSVIANVDVFYICDGCGRCYWDGSHLENILAGKLVDLLSLKYD</sequence>
<feature type="compositionally biased region" description="Polar residues" evidence="4">
    <location>
        <begin position="684"/>
        <end position="698"/>
    </location>
</feature>
<feature type="compositionally biased region" description="Polar residues" evidence="4">
    <location>
        <begin position="1"/>
        <end position="14"/>
    </location>
</feature>
<dbReference type="InterPro" id="IPR012337">
    <property type="entry name" value="RNaseH-like_sf"/>
</dbReference>
<dbReference type="GeneID" id="115256382"/>
<keyword evidence="1" id="KW-0540">Nuclease</keyword>
<feature type="compositionally biased region" description="Basic residues" evidence="4">
    <location>
        <begin position="668"/>
        <end position="680"/>
    </location>
</feature>
<evidence type="ECO:0000259" key="5">
    <source>
        <dbReference type="SMART" id="SM00474"/>
    </source>
</evidence>
<feature type="region of interest" description="Disordered" evidence="4">
    <location>
        <begin position="1"/>
        <end position="29"/>
    </location>
</feature>
<keyword evidence="2" id="KW-0378">Hydrolase</keyword>
<evidence type="ECO:0000256" key="3">
    <source>
        <dbReference type="ARBA" id="ARBA00022839"/>
    </source>
</evidence>
<evidence type="ECO:0000256" key="2">
    <source>
        <dbReference type="ARBA" id="ARBA00022801"/>
    </source>
</evidence>
<dbReference type="SMART" id="SM00474">
    <property type="entry name" value="35EXOc"/>
    <property type="match status" value="1"/>
</dbReference>